<comment type="catalytic activity">
    <reaction evidence="4">
        <text>a 1-O-alkyl-2-acetyl-sn-glycero-3-phosphocholine + H2O = a 1-O-alkyl-sn-glycero-3-phosphocholine + acetate + H(+)</text>
        <dbReference type="Rhea" id="RHEA:17777"/>
        <dbReference type="ChEBI" id="CHEBI:15377"/>
        <dbReference type="ChEBI" id="CHEBI:15378"/>
        <dbReference type="ChEBI" id="CHEBI:30089"/>
        <dbReference type="ChEBI" id="CHEBI:30909"/>
        <dbReference type="ChEBI" id="CHEBI:36707"/>
        <dbReference type="EC" id="3.1.1.47"/>
    </reaction>
</comment>
<evidence type="ECO:0000256" key="5">
    <source>
        <dbReference type="PIRSR" id="PIRSR018169-1"/>
    </source>
</evidence>
<feature type="active site" description="Nucleophile" evidence="5">
    <location>
        <position position="236"/>
    </location>
</feature>
<dbReference type="Gene3D" id="3.40.50.1820">
    <property type="entry name" value="alpha/beta hydrolase"/>
    <property type="match status" value="1"/>
</dbReference>
<evidence type="ECO:0000256" key="2">
    <source>
        <dbReference type="ARBA" id="ARBA00022963"/>
    </source>
</evidence>
<dbReference type="GO" id="GO:0003847">
    <property type="term" value="F:1-alkyl-2-acetylglycerophosphocholine esterase activity"/>
    <property type="evidence" value="ECO:0007669"/>
    <property type="project" value="UniProtKB-UniRule"/>
</dbReference>
<dbReference type="Proteomes" id="UP000053317">
    <property type="component" value="Unassembled WGS sequence"/>
</dbReference>
<dbReference type="EMBL" id="LCWF01000130">
    <property type="protein sequence ID" value="KKY18171.1"/>
    <property type="molecule type" value="Genomic_DNA"/>
</dbReference>
<organism evidence="6 7">
    <name type="scientific">Phaeomoniella chlamydospora</name>
    <name type="common">Phaeoacremonium chlamydosporum</name>
    <dbReference type="NCBI Taxonomy" id="158046"/>
    <lineage>
        <taxon>Eukaryota</taxon>
        <taxon>Fungi</taxon>
        <taxon>Dikarya</taxon>
        <taxon>Ascomycota</taxon>
        <taxon>Pezizomycotina</taxon>
        <taxon>Eurotiomycetes</taxon>
        <taxon>Chaetothyriomycetidae</taxon>
        <taxon>Phaeomoniellales</taxon>
        <taxon>Phaeomoniellaceae</taxon>
        <taxon>Phaeomoniella</taxon>
    </lineage>
</organism>
<keyword evidence="7" id="KW-1185">Reference proteome</keyword>
<reference evidence="6 7" key="2">
    <citation type="submission" date="2015-05" db="EMBL/GenBank/DDBJ databases">
        <authorList>
            <person name="Morales-Cruz A."/>
            <person name="Amrine K.C."/>
            <person name="Cantu D."/>
        </authorList>
    </citation>
    <scope>NUCLEOTIDE SEQUENCE [LARGE SCALE GENOMIC DNA]</scope>
    <source>
        <strain evidence="6">UCRPC4</strain>
    </source>
</reference>
<dbReference type="OrthoDB" id="2363873at2759"/>
<feature type="active site" description="Charge relay system" evidence="5">
    <location>
        <position position="327"/>
    </location>
</feature>
<evidence type="ECO:0000313" key="7">
    <source>
        <dbReference type="Proteomes" id="UP000053317"/>
    </source>
</evidence>
<name>A0A0G2E731_PHACM</name>
<dbReference type="PANTHER" id="PTHR10272">
    <property type="entry name" value="PLATELET-ACTIVATING FACTOR ACETYLHYDROLASE"/>
    <property type="match status" value="1"/>
</dbReference>
<dbReference type="PIRSF" id="PIRSF018169">
    <property type="entry name" value="PAF_acetylhydrolase"/>
    <property type="match status" value="1"/>
</dbReference>
<dbReference type="PANTHER" id="PTHR10272:SF11">
    <property type="entry name" value="PHOSPHOLIPASE-RELATED"/>
    <property type="match status" value="1"/>
</dbReference>
<evidence type="ECO:0000256" key="4">
    <source>
        <dbReference type="PIRNR" id="PIRNR018169"/>
    </source>
</evidence>
<dbReference type="InterPro" id="IPR016715">
    <property type="entry name" value="PAF_acetylhydro_eukaryote"/>
</dbReference>
<evidence type="ECO:0000313" key="6">
    <source>
        <dbReference type="EMBL" id="KKY18171.1"/>
    </source>
</evidence>
<dbReference type="EC" id="3.1.1.47" evidence="4"/>
<sequence>MRLISDAVYKHNGLPAFQLETVLFSLFYPAEKGAISSHPKHFWISKPISLVGEGFARFAHVNNFLFRNLFTFGLWALGGRLQIPAEVDVPLHGSAATIAPVFPMIVFSHGMASSRNDYTQYCAELASRGYIVAAIEHRDGSSPASVIFSAGGDEKVVFNIRPDDIKSKTSIDIDELKRIQLAFRQAEVEETVEALRSIQVGRGGALFKNNPRGEGATLQDWTGRLSFDNLVVAGHSYGATLALQTLRGVPSQDLPIRGAIILDPGKQSGRLNKDVSVPTLVIHSDSWSKRVSMFFGRPHFQVVKELVEGINRRGKAAWFLTSVGTSHPSVTDAPLIEPLLLSWTTGSTIDVKDGIREYVQVSHDFLNYLDSSERKGVLGESVTHPQYGEDNRDEKRKKGMPADFTKFWQVHVAPDINR</sequence>
<dbReference type="GO" id="GO:0016042">
    <property type="term" value="P:lipid catabolic process"/>
    <property type="evidence" value="ECO:0007669"/>
    <property type="project" value="UniProtKB-KW"/>
</dbReference>
<accession>A0A0G2E731</accession>
<keyword evidence="1 4" id="KW-0378">Hydrolase</keyword>
<reference evidence="6 7" key="1">
    <citation type="submission" date="2015-05" db="EMBL/GenBank/DDBJ databases">
        <title>Distinctive expansion of gene families associated with plant cell wall degradation and secondary metabolism in the genomes of grapevine trunk pathogens.</title>
        <authorList>
            <person name="Lawrence D.P."/>
            <person name="Travadon R."/>
            <person name="Rolshausen P.E."/>
            <person name="Baumgartner K."/>
        </authorList>
    </citation>
    <scope>NUCLEOTIDE SEQUENCE [LARGE SCALE GENOMIC DNA]</scope>
    <source>
        <strain evidence="6">UCRPC4</strain>
    </source>
</reference>
<dbReference type="SUPFAM" id="SSF53474">
    <property type="entry name" value="alpha/beta-Hydrolases"/>
    <property type="match status" value="1"/>
</dbReference>
<evidence type="ECO:0000256" key="1">
    <source>
        <dbReference type="ARBA" id="ARBA00022801"/>
    </source>
</evidence>
<dbReference type="Pfam" id="PF03403">
    <property type="entry name" value="PAF-AH_p_II"/>
    <property type="match status" value="1"/>
</dbReference>
<protein>
    <recommendedName>
        <fullName evidence="4">Putative phospholipase</fullName>
        <ecNumber evidence="4">3.1.1.47</ecNumber>
    </recommendedName>
</protein>
<keyword evidence="3 4" id="KW-0443">Lipid metabolism</keyword>
<gene>
    <name evidence="6" type="ORF">UCRPC4_g05121</name>
</gene>
<proteinExistence type="inferred from homology"/>
<dbReference type="InterPro" id="IPR029058">
    <property type="entry name" value="AB_hydrolase_fold"/>
</dbReference>
<keyword evidence="2 4" id="KW-0442">Lipid degradation</keyword>
<comment type="caution">
    <text evidence="6">The sequence shown here is derived from an EMBL/GenBank/DDBJ whole genome shotgun (WGS) entry which is preliminary data.</text>
</comment>
<comment type="similarity">
    <text evidence="4">Belongs to the serine esterase family.</text>
</comment>
<feature type="active site" description="Charge relay system" evidence="5">
    <location>
        <position position="263"/>
    </location>
</feature>
<evidence type="ECO:0000256" key="3">
    <source>
        <dbReference type="ARBA" id="ARBA00023098"/>
    </source>
</evidence>
<dbReference type="AlphaFoldDB" id="A0A0G2E731"/>